<evidence type="ECO:0000259" key="3">
    <source>
        <dbReference type="Pfam" id="PF18915"/>
    </source>
</evidence>
<evidence type="ECO:0000256" key="1">
    <source>
        <dbReference type="SAM" id="MobiDB-lite"/>
    </source>
</evidence>
<feature type="region of interest" description="Disordered" evidence="1">
    <location>
        <begin position="270"/>
        <end position="353"/>
    </location>
</feature>
<evidence type="ECO:0000313" key="5">
    <source>
        <dbReference type="Proteomes" id="UP000317043"/>
    </source>
</evidence>
<reference evidence="4 5" key="1">
    <citation type="submission" date="2019-06" db="EMBL/GenBank/DDBJ databases">
        <title>Sequencing the genomes of 1000 actinobacteria strains.</title>
        <authorList>
            <person name="Klenk H.-P."/>
        </authorList>
    </citation>
    <scope>NUCLEOTIDE SEQUENCE [LARGE SCALE GENOMIC DNA]</scope>
    <source>
        <strain evidence="4 5">DSM 45928</strain>
    </source>
</reference>
<feature type="region of interest" description="Disordered" evidence="1">
    <location>
        <begin position="414"/>
        <end position="433"/>
    </location>
</feature>
<feature type="domain" description="DUF5667" evidence="3">
    <location>
        <begin position="129"/>
        <end position="209"/>
    </location>
</feature>
<dbReference type="EMBL" id="VFOW01000001">
    <property type="protein sequence ID" value="TQL77639.1"/>
    <property type="molecule type" value="Genomic_DNA"/>
</dbReference>
<keyword evidence="2" id="KW-0472">Membrane</keyword>
<proteinExistence type="predicted"/>
<sequence length="433" mass="45538">MRDLIGNPFENRRAQRLSELMDEADGGVRRHGRTGHDEELAQLAEVGRSLRQAAPSAAASSAPDPAFQAALRRRLMVEAAAQGIGATATGQDTTVRVPRQRTRRRFAFAALVAGLILGLSGVATASGDAVPGDALYPVKRTTERAQLALAGSDVNRGQLLLEFARNRLVETTGLHDDQAALVTALADMDSDTVEGVRSLTTAAVERQDSAVLDALDEFTSQQRPGIVALMEDVGGDAGIRAGEALTLIDEVSERSRDLRNSLMCVADDTETDRLGPLPTQCSALPGTDGETVVPDTSPHAPGGPQDPSESAPGEEGDKSASESPSPSDSPSPTSDETDSEEDEDDDGGGGFLSELGDLLSGLLGGLNSVPRDGFICAPASKGRAVRAARKQSHNPCHCRSRQCLPCRRRAPSWFSNANANAGRDNSVEERLSG</sequence>
<dbReference type="AlphaFoldDB" id="A0A543AYI6"/>
<dbReference type="Pfam" id="PF18915">
    <property type="entry name" value="DUF5667"/>
    <property type="match status" value="1"/>
</dbReference>
<gene>
    <name evidence="4" type="ORF">FB566_3199</name>
</gene>
<keyword evidence="2" id="KW-0812">Transmembrane</keyword>
<dbReference type="OrthoDB" id="3402808at2"/>
<feature type="compositionally biased region" description="Low complexity" evidence="1">
    <location>
        <begin position="321"/>
        <end position="334"/>
    </location>
</feature>
<dbReference type="InParanoid" id="A0A543AYI6"/>
<accession>A0A543AYI6</accession>
<keyword evidence="5" id="KW-1185">Reference proteome</keyword>
<comment type="caution">
    <text evidence="4">The sequence shown here is derived from an EMBL/GenBank/DDBJ whole genome shotgun (WGS) entry which is preliminary data.</text>
</comment>
<evidence type="ECO:0000256" key="2">
    <source>
        <dbReference type="SAM" id="Phobius"/>
    </source>
</evidence>
<feature type="transmembrane region" description="Helical" evidence="2">
    <location>
        <begin position="106"/>
        <end position="125"/>
    </location>
</feature>
<organism evidence="4 5">
    <name type="scientific">Stackebrandtia endophytica</name>
    <dbReference type="NCBI Taxonomy" id="1496996"/>
    <lineage>
        <taxon>Bacteria</taxon>
        <taxon>Bacillati</taxon>
        <taxon>Actinomycetota</taxon>
        <taxon>Actinomycetes</taxon>
        <taxon>Glycomycetales</taxon>
        <taxon>Glycomycetaceae</taxon>
        <taxon>Stackebrandtia</taxon>
    </lineage>
</organism>
<dbReference type="Proteomes" id="UP000317043">
    <property type="component" value="Unassembled WGS sequence"/>
</dbReference>
<keyword evidence="2" id="KW-1133">Transmembrane helix</keyword>
<feature type="compositionally biased region" description="Acidic residues" evidence="1">
    <location>
        <begin position="335"/>
        <end position="347"/>
    </location>
</feature>
<dbReference type="RefSeq" id="WP_142040833.1">
    <property type="nucleotide sequence ID" value="NZ_JBHTGS010000001.1"/>
</dbReference>
<evidence type="ECO:0000313" key="4">
    <source>
        <dbReference type="EMBL" id="TQL77639.1"/>
    </source>
</evidence>
<name>A0A543AYI6_9ACTN</name>
<dbReference type="InterPro" id="IPR043725">
    <property type="entry name" value="DUF5667"/>
</dbReference>
<protein>
    <recommendedName>
        <fullName evidence="3">DUF5667 domain-containing protein</fullName>
    </recommendedName>
</protein>